<keyword evidence="1" id="KW-0472">Membrane</keyword>
<comment type="caution">
    <text evidence="2">The sequence shown here is derived from an EMBL/GenBank/DDBJ whole genome shotgun (WGS) entry which is preliminary data.</text>
</comment>
<accession>A0ABX0PLF6</accession>
<keyword evidence="1" id="KW-0812">Transmembrane</keyword>
<dbReference type="Proteomes" id="UP001318321">
    <property type="component" value="Unassembled WGS sequence"/>
</dbReference>
<dbReference type="InterPro" id="IPR021344">
    <property type="entry name" value="DUF2970"/>
</dbReference>
<evidence type="ECO:0000313" key="3">
    <source>
        <dbReference type="Proteomes" id="UP001318321"/>
    </source>
</evidence>
<evidence type="ECO:0000313" key="2">
    <source>
        <dbReference type="EMBL" id="NIC04101.1"/>
    </source>
</evidence>
<feature type="transmembrane region" description="Helical" evidence="1">
    <location>
        <begin position="31"/>
        <end position="56"/>
    </location>
</feature>
<protein>
    <submittedName>
        <fullName evidence="2">DUF2970 domain-containing protein</fullName>
    </submittedName>
</protein>
<organism evidence="2 3">
    <name type="scientific">Billgrantia bachuensis</name>
    <dbReference type="NCBI Taxonomy" id="2717286"/>
    <lineage>
        <taxon>Bacteria</taxon>
        <taxon>Pseudomonadati</taxon>
        <taxon>Pseudomonadota</taxon>
        <taxon>Gammaproteobacteria</taxon>
        <taxon>Oceanospirillales</taxon>
        <taxon>Halomonadaceae</taxon>
        <taxon>Billgrantia</taxon>
    </lineage>
</organism>
<name>A0ABX0PLF6_9GAMM</name>
<sequence>MWEVIKSVLAAFLGVQREQQRLKDFEEGNPIAFIVTGIVLAAVLVGVIALVAVLAAG</sequence>
<proteinExistence type="predicted"/>
<dbReference type="Pfam" id="PF11174">
    <property type="entry name" value="DUF2970"/>
    <property type="match status" value="1"/>
</dbReference>
<gene>
    <name evidence="2" type="ORF">HBJ55_01475</name>
</gene>
<reference evidence="2 3" key="1">
    <citation type="submission" date="2020-03" db="EMBL/GenBank/DDBJ databases">
        <title>Identification of Halomonas strains.</title>
        <authorList>
            <person name="Xiao Z."/>
            <person name="Dong F."/>
            <person name="Wang Z."/>
            <person name="Zhao J.-Y."/>
        </authorList>
    </citation>
    <scope>NUCLEOTIDE SEQUENCE [LARGE SCALE GENOMIC DNA]</scope>
    <source>
        <strain evidence="2 3">DX6</strain>
    </source>
</reference>
<dbReference type="RefSeq" id="WP_167110330.1">
    <property type="nucleotide sequence ID" value="NZ_JAAQTO010000004.1"/>
</dbReference>
<keyword evidence="1" id="KW-1133">Transmembrane helix</keyword>
<keyword evidence="3" id="KW-1185">Reference proteome</keyword>
<dbReference type="EMBL" id="JAAQTO010000004">
    <property type="protein sequence ID" value="NIC04101.1"/>
    <property type="molecule type" value="Genomic_DNA"/>
</dbReference>
<evidence type="ECO:0000256" key="1">
    <source>
        <dbReference type="SAM" id="Phobius"/>
    </source>
</evidence>